<evidence type="ECO:0000313" key="1">
    <source>
        <dbReference type="EMBL" id="CRY98293.1"/>
    </source>
</evidence>
<dbReference type="EMBL" id="CVTF01000032">
    <property type="protein sequence ID" value="CRY98293.1"/>
    <property type="molecule type" value="Genomic_DNA"/>
</dbReference>
<dbReference type="AlphaFoldDB" id="A0A0H5Q8Q6"/>
<dbReference type="Proteomes" id="UP000182715">
    <property type="component" value="Unassembled WGS sequence"/>
</dbReference>
<accession>A0A0H5Q8Q6</accession>
<protein>
    <submittedName>
        <fullName evidence="1">Uncharacterized protein</fullName>
    </submittedName>
</protein>
<name>A0A0H5Q8Q6_NEIMI</name>
<evidence type="ECO:0000313" key="2">
    <source>
        <dbReference type="Proteomes" id="UP000182715"/>
    </source>
</evidence>
<proteinExistence type="predicted"/>
<sequence length="56" mass="6481">MRIAKSPVAPNNTKSKFVCVLIVLSRQERIFRCRLKPVSPITLHRNIGNKGRRHNE</sequence>
<organism evidence="1 2">
    <name type="scientific">Neisseria meningitidis serogroup B</name>
    <dbReference type="NCBI Taxonomy" id="491"/>
    <lineage>
        <taxon>Bacteria</taxon>
        <taxon>Pseudomonadati</taxon>
        <taxon>Pseudomonadota</taxon>
        <taxon>Betaproteobacteria</taxon>
        <taxon>Neisseriales</taxon>
        <taxon>Neisseriaceae</taxon>
        <taxon>Neisseria</taxon>
    </lineage>
</organism>
<reference evidence="1 2" key="1">
    <citation type="submission" date="2014-11" db="EMBL/GenBank/DDBJ databases">
        <authorList>
            <person name="Diene M.Seydina."/>
        </authorList>
    </citation>
    <scope>NUCLEOTIDE SEQUENCE [LARGE SCALE GENOMIC DNA]</scope>
    <source>
        <strain evidence="1 2">Neisseria meningitidis CHUV</strain>
    </source>
</reference>